<accession>A0ABS8DF26</accession>
<proteinExistence type="predicted"/>
<comment type="caution">
    <text evidence="1">The sequence shown here is derived from an EMBL/GenBank/DDBJ whole genome shotgun (WGS) entry which is preliminary data.</text>
</comment>
<reference evidence="1 2" key="1">
    <citation type="submission" date="2021-10" db="EMBL/GenBank/DDBJ databases">
        <title>Collection of gut derived symbiotic bacterial strains cultured from healthy donors.</title>
        <authorList>
            <person name="Lin H."/>
            <person name="Littmann E."/>
            <person name="Kohout C."/>
            <person name="Pamer E.G."/>
        </authorList>
    </citation>
    <scope>NUCLEOTIDE SEQUENCE [LARGE SCALE GENOMIC DNA]</scope>
    <source>
        <strain evidence="1 2">DFI.1.165</strain>
    </source>
</reference>
<protein>
    <submittedName>
        <fullName evidence="1">DNA-3-methyladenine glycosylase I</fullName>
    </submittedName>
</protein>
<dbReference type="PANTHER" id="PTHR30037:SF4">
    <property type="entry name" value="DNA-3-METHYLADENINE GLYCOSYLASE I"/>
    <property type="match status" value="1"/>
</dbReference>
<dbReference type="PANTHER" id="PTHR30037">
    <property type="entry name" value="DNA-3-METHYLADENINE GLYCOSYLASE 1"/>
    <property type="match status" value="1"/>
</dbReference>
<dbReference type="SUPFAM" id="SSF48150">
    <property type="entry name" value="DNA-glycosylase"/>
    <property type="match status" value="1"/>
</dbReference>
<dbReference type="Pfam" id="PF03352">
    <property type="entry name" value="Adenine_glyco"/>
    <property type="match status" value="1"/>
</dbReference>
<dbReference type="InterPro" id="IPR052891">
    <property type="entry name" value="DNA-3mA_glycosylase"/>
</dbReference>
<evidence type="ECO:0000313" key="2">
    <source>
        <dbReference type="Proteomes" id="UP001299546"/>
    </source>
</evidence>
<name>A0ABS8DF26_9FIRM</name>
<dbReference type="InterPro" id="IPR011257">
    <property type="entry name" value="DNA_glycosylase"/>
</dbReference>
<organism evidence="1 2">
    <name type="scientific">Bariatricus massiliensis</name>
    <dbReference type="NCBI Taxonomy" id="1745713"/>
    <lineage>
        <taxon>Bacteria</taxon>
        <taxon>Bacillati</taxon>
        <taxon>Bacillota</taxon>
        <taxon>Clostridia</taxon>
        <taxon>Lachnospirales</taxon>
        <taxon>Lachnospiraceae</taxon>
        <taxon>Bariatricus</taxon>
    </lineage>
</organism>
<gene>
    <name evidence="1" type="ORF">LIZ65_06960</name>
</gene>
<dbReference type="NCBIfam" id="TIGR00624">
    <property type="entry name" value="tag"/>
    <property type="match status" value="1"/>
</dbReference>
<keyword evidence="2" id="KW-1185">Reference proteome</keyword>
<dbReference type="InterPro" id="IPR004597">
    <property type="entry name" value="Tag"/>
</dbReference>
<evidence type="ECO:0000313" key="1">
    <source>
        <dbReference type="EMBL" id="MCB7387026.1"/>
    </source>
</evidence>
<dbReference type="RefSeq" id="WP_066733547.1">
    <property type="nucleotide sequence ID" value="NZ_JAJCIQ010000003.1"/>
</dbReference>
<dbReference type="Gene3D" id="1.10.340.30">
    <property type="entry name" value="Hypothetical protein, domain 2"/>
    <property type="match status" value="1"/>
</dbReference>
<dbReference type="InterPro" id="IPR005019">
    <property type="entry name" value="Adenine_glyco"/>
</dbReference>
<dbReference type="Proteomes" id="UP001299546">
    <property type="component" value="Unassembled WGS sequence"/>
</dbReference>
<sequence length="193" mass="22211">MDEKNRCPWAGDIPIYIDYHDNEWGRPVHDDDKLFEMLILEGMQAGLSWITILKKREAYREAFDGFSAAKIACYDENKIEELMQNKGIIRNRLKINSVVNNAKVFLAVQEKYGSFDKMIWSYVDNTPIVGHWEKIEDVPANTPLSDQISKDLKKLGFKFVGSTIIYSFMQAVGMVNDHLTDCFAYDLCKGALR</sequence>
<dbReference type="EMBL" id="JAJCIS010000003">
    <property type="protein sequence ID" value="MCB7387026.1"/>
    <property type="molecule type" value="Genomic_DNA"/>
</dbReference>